<dbReference type="EnsemblPlants" id="Solyc12g019142.1.1">
    <property type="protein sequence ID" value="Solyc12g019142.1.1"/>
    <property type="gene ID" value="Solyc12g019142.1"/>
</dbReference>
<evidence type="ECO:0000313" key="4">
    <source>
        <dbReference type="Proteomes" id="UP000004994"/>
    </source>
</evidence>
<evidence type="ECO:0000313" key="3">
    <source>
        <dbReference type="EnsemblPlants" id="Solyc12g019142.1.1"/>
    </source>
</evidence>
<dbReference type="Proteomes" id="UP000004994">
    <property type="component" value="Chromosome 12"/>
</dbReference>
<evidence type="ECO:0000256" key="1">
    <source>
        <dbReference type="SAM" id="MobiDB-lite"/>
    </source>
</evidence>
<dbReference type="GO" id="GO:0046983">
    <property type="term" value="F:protein dimerization activity"/>
    <property type="evidence" value="ECO:0007669"/>
    <property type="project" value="InterPro"/>
</dbReference>
<evidence type="ECO:0000259" key="2">
    <source>
        <dbReference type="Pfam" id="PF05699"/>
    </source>
</evidence>
<dbReference type="PANTHER" id="PTHR23272">
    <property type="entry name" value="BED FINGER-RELATED"/>
    <property type="match status" value="1"/>
</dbReference>
<protein>
    <recommendedName>
        <fullName evidence="2">HAT C-terminal dimerisation domain-containing protein</fullName>
    </recommendedName>
</protein>
<reference evidence="3" key="1">
    <citation type="journal article" date="2012" name="Nature">
        <title>The tomato genome sequence provides insights into fleshy fruit evolution.</title>
        <authorList>
            <consortium name="Tomato Genome Consortium"/>
        </authorList>
    </citation>
    <scope>NUCLEOTIDE SEQUENCE [LARGE SCALE GENOMIC DNA]</scope>
    <source>
        <strain evidence="3">cv. Heinz 1706</strain>
    </source>
</reference>
<dbReference type="Gramene" id="Solyc12g019142.1.1">
    <property type="protein sequence ID" value="Solyc12g019142.1.1"/>
    <property type="gene ID" value="Solyc12g019142.1"/>
</dbReference>
<dbReference type="InParanoid" id="A0A3Q7J6V9"/>
<feature type="region of interest" description="Disordered" evidence="1">
    <location>
        <begin position="1"/>
        <end position="23"/>
    </location>
</feature>
<keyword evidence="4" id="KW-1185">Reference proteome</keyword>
<dbReference type="PANTHER" id="PTHR23272:SF184">
    <property type="entry name" value="OS03G0311250 PROTEIN"/>
    <property type="match status" value="1"/>
</dbReference>
<accession>A0A3Q7J6V9</accession>
<name>A0A3Q7J6V9_SOLLC</name>
<dbReference type="InterPro" id="IPR008906">
    <property type="entry name" value="HATC_C_dom"/>
</dbReference>
<feature type="domain" description="HAT C-terminal dimerisation" evidence="2">
    <location>
        <begin position="186"/>
        <end position="226"/>
    </location>
</feature>
<dbReference type="InterPro" id="IPR012337">
    <property type="entry name" value="RNaseH-like_sf"/>
</dbReference>
<dbReference type="SUPFAM" id="SSF53098">
    <property type="entry name" value="Ribonuclease H-like"/>
    <property type="match status" value="1"/>
</dbReference>
<reference evidence="3" key="2">
    <citation type="submission" date="2019-01" db="UniProtKB">
        <authorList>
            <consortium name="EnsemblPlants"/>
        </authorList>
    </citation>
    <scope>IDENTIFICATION</scope>
    <source>
        <strain evidence="3">cv. Heinz 1706</strain>
    </source>
</reference>
<proteinExistence type="predicted"/>
<dbReference type="AlphaFoldDB" id="A0A3Q7J6V9"/>
<organism evidence="3">
    <name type="scientific">Solanum lycopersicum</name>
    <name type="common">Tomato</name>
    <name type="synonym">Lycopersicon esculentum</name>
    <dbReference type="NCBI Taxonomy" id="4081"/>
    <lineage>
        <taxon>Eukaryota</taxon>
        <taxon>Viridiplantae</taxon>
        <taxon>Streptophyta</taxon>
        <taxon>Embryophyta</taxon>
        <taxon>Tracheophyta</taxon>
        <taxon>Spermatophyta</taxon>
        <taxon>Magnoliopsida</taxon>
        <taxon>eudicotyledons</taxon>
        <taxon>Gunneridae</taxon>
        <taxon>Pentapetalae</taxon>
        <taxon>asterids</taxon>
        <taxon>lamiids</taxon>
        <taxon>Solanales</taxon>
        <taxon>Solanaceae</taxon>
        <taxon>Solanoideae</taxon>
        <taxon>Solaneae</taxon>
        <taxon>Solanum</taxon>
        <taxon>Solanum subgen. Lycopersicon</taxon>
    </lineage>
</organism>
<dbReference type="Pfam" id="PF05699">
    <property type="entry name" value="Dimer_Tnp_hAT"/>
    <property type="match status" value="1"/>
</dbReference>
<sequence length="270" mass="29451">MDGHYIPPSRSLRKNQLSADPHPNLRAVGHATICGLSSWLTPKTHTRRLGKGQDTLVPMERRSDHASWSRDEDQTLKSPASGLHDVFTITVDNASFNSVTINGISKQLTNSGTNIMEGDMFGKEIGESLAGAVDKYMKALFDHYVKKSSKVSLFSSSSPVSSGNSSSISSPDFLFLLRWLVTSRNIPISSVESECAFSTGGRILNPFRSSLTYKLVQALISLQDWYRSEPIPINVEEDLEYVALLELAVASPCAGRALGIPVVLPRGLEA</sequence>